<gene>
    <name evidence="5" type="ORF">F3087_44315</name>
</gene>
<dbReference type="EMBL" id="VXLC01000048">
    <property type="protein sequence ID" value="KAA8877434.1"/>
    <property type="molecule type" value="Genomic_DNA"/>
</dbReference>
<dbReference type="SUPFAM" id="SSF46785">
    <property type="entry name" value="Winged helix' DNA-binding domain"/>
    <property type="match status" value="1"/>
</dbReference>
<evidence type="ECO:0000256" key="2">
    <source>
        <dbReference type="ARBA" id="ARBA00023125"/>
    </source>
</evidence>
<name>A0A5N0DN32_9NOCA</name>
<dbReference type="Proteomes" id="UP000323876">
    <property type="component" value="Unassembled WGS sequence"/>
</dbReference>
<comment type="caution">
    <text evidence="5">The sequence shown here is derived from an EMBL/GenBank/DDBJ whole genome shotgun (WGS) entry which is preliminary data.</text>
</comment>
<evidence type="ECO:0000259" key="4">
    <source>
        <dbReference type="PROSITE" id="PS51118"/>
    </source>
</evidence>
<sequence>MPEKRYHCAVEVTVDLIGGKWKPVILAHLKEGVRRYGELRRSMPTTSEKMLVQQLRELEADGLVRRTVFDTVPPQVEYDLTDEGWSLVPALTALYEWGEKRAERTGLLIEPAPSIAN</sequence>
<keyword evidence="3" id="KW-0804">Transcription</keyword>
<evidence type="ECO:0000256" key="1">
    <source>
        <dbReference type="ARBA" id="ARBA00023015"/>
    </source>
</evidence>
<keyword evidence="2" id="KW-0238">DNA-binding</keyword>
<dbReference type="InterPro" id="IPR002577">
    <property type="entry name" value="HTH_HxlR"/>
</dbReference>
<proteinExistence type="predicted"/>
<keyword evidence="1" id="KW-0805">Transcription regulation</keyword>
<keyword evidence="6" id="KW-1185">Reference proteome</keyword>
<evidence type="ECO:0000313" key="6">
    <source>
        <dbReference type="Proteomes" id="UP000323876"/>
    </source>
</evidence>
<protein>
    <submittedName>
        <fullName evidence="5">Helix-turn-helix transcriptional regulator</fullName>
    </submittedName>
</protein>
<dbReference type="Gene3D" id="1.10.10.10">
    <property type="entry name" value="Winged helix-like DNA-binding domain superfamily/Winged helix DNA-binding domain"/>
    <property type="match status" value="1"/>
</dbReference>
<reference evidence="5 6" key="1">
    <citation type="submission" date="2019-09" db="EMBL/GenBank/DDBJ databases">
        <authorList>
            <person name="Wang X."/>
        </authorList>
    </citation>
    <scope>NUCLEOTIDE SEQUENCE [LARGE SCALE GENOMIC DNA]</scope>
    <source>
        <strain evidence="5 6">CICC 11023</strain>
    </source>
</reference>
<dbReference type="AlphaFoldDB" id="A0A5N0DN32"/>
<dbReference type="GO" id="GO:0003677">
    <property type="term" value="F:DNA binding"/>
    <property type="evidence" value="ECO:0007669"/>
    <property type="project" value="UniProtKB-KW"/>
</dbReference>
<dbReference type="OrthoDB" id="370168at2"/>
<dbReference type="InterPro" id="IPR036388">
    <property type="entry name" value="WH-like_DNA-bd_sf"/>
</dbReference>
<dbReference type="InterPro" id="IPR036390">
    <property type="entry name" value="WH_DNA-bd_sf"/>
</dbReference>
<dbReference type="Pfam" id="PF01638">
    <property type="entry name" value="HxlR"/>
    <property type="match status" value="1"/>
</dbReference>
<dbReference type="PROSITE" id="PS51118">
    <property type="entry name" value="HTH_HXLR"/>
    <property type="match status" value="1"/>
</dbReference>
<organism evidence="5 6">
    <name type="scientific">Nocardia colli</name>
    <dbReference type="NCBI Taxonomy" id="2545717"/>
    <lineage>
        <taxon>Bacteria</taxon>
        <taxon>Bacillati</taxon>
        <taxon>Actinomycetota</taxon>
        <taxon>Actinomycetes</taxon>
        <taxon>Mycobacteriales</taxon>
        <taxon>Nocardiaceae</taxon>
        <taxon>Nocardia</taxon>
    </lineage>
</organism>
<evidence type="ECO:0000256" key="3">
    <source>
        <dbReference type="ARBA" id="ARBA00023163"/>
    </source>
</evidence>
<evidence type="ECO:0000313" key="5">
    <source>
        <dbReference type="EMBL" id="KAA8877434.1"/>
    </source>
</evidence>
<accession>A0A5N0DN32</accession>
<dbReference type="PANTHER" id="PTHR33204:SF29">
    <property type="entry name" value="TRANSCRIPTIONAL REGULATOR"/>
    <property type="match status" value="1"/>
</dbReference>
<feature type="domain" description="HTH hxlR-type" evidence="4">
    <location>
        <begin position="8"/>
        <end position="106"/>
    </location>
</feature>
<dbReference type="PANTHER" id="PTHR33204">
    <property type="entry name" value="TRANSCRIPTIONAL REGULATOR, MARR FAMILY"/>
    <property type="match status" value="1"/>
</dbReference>
<dbReference type="RefSeq" id="WP_150408214.1">
    <property type="nucleotide sequence ID" value="NZ_JBHJYQ010000012.1"/>
</dbReference>